<dbReference type="AlphaFoldDB" id="A0A2A3YP41"/>
<evidence type="ECO:0000256" key="1">
    <source>
        <dbReference type="ARBA" id="ARBA00021292"/>
    </source>
</evidence>
<accession>A0A2A3YP41</accession>
<dbReference type="SUPFAM" id="SSF53756">
    <property type="entry name" value="UDP-Glycosyltransferase/glycogen phosphorylase"/>
    <property type="match status" value="1"/>
</dbReference>
<organism evidence="5 6">
    <name type="scientific">Brevibacterium aurantiacum</name>
    <dbReference type="NCBI Taxonomy" id="273384"/>
    <lineage>
        <taxon>Bacteria</taxon>
        <taxon>Bacillati</taxon>
        <taxon>Actinomycetota</taxon>
        <taxon>Actinomycetes</taxon>
        <taxon>Micrococcales</taxon>
        <taxon>Brevibacteriaceae</taxon>
        <taxon>Brevibacterium</taxon>
    </lineage>
</organism>
<dbReference type="Pfam" id="PF13692">
    <property type="entry name" value="Glyco_trans_1_4"/>
    <property type="match status" value="1"/>
</dbReference>
<evidence type="ECO:0000256" key="3">
    <source>
        <dbReference type="ARBA" id="ARBA00022679"/>
    </source>
</evidence>
<evidence type="ECO:0000313" key="5">
    <source>
        <dbReference type="EMBL" id="PCC41532.1"/>
    </source>
</evidence>
<gene>
    <name evidence="5" type="ORF">CIK65_16640</name>
</gene>
<dbReference type="PANTHER" id="PTHR45947:SF3">
    <property type="entry name" value="SULFOQUINOVOSYL TRANSFERASE SQD2"/>
    <property type="match status" value="1"/>
</dbReference>
<comment type="caution">
    <text evidence="5">The sequence shown here is derived from an EMBL/GenBank/DDBJ whole genome shotgun (WGS) entry which is preliminary data.</text>
</comment>
<dbReference type="InterPro" id="IPR050194">
    <property type="entry name" value="Glycosyltransferase_grp1"/>
</dbReference>
<dbReference type="InterPro" id="IPR028098">
    <property type="entry name" value="Glyco_trans_4-like_N"/>
</dbReference>
<keyword evidence="3" id="KW-0808">Transferase</keyword>
<dbReference type="GO" id="GO:0016758">
    <property type="term" value="F:hexosyltransferase activity"/>
    <property type="evidence" value="ECO:0007669"/>
    <property type="project" value="TreeGrafter"/>
</dbReference>
<protein>
    <recommendedName>
        <fullName evidence="1">D-inositol 3-phosphate glycosyltransferase</fullName>
    </recommendedName>
</protein>
<reference evidence="5 6" key="1">
    <citation type="journal article" date="2017" name="Elife">
        <title>Extensive horizontal gene transfer in cheese-associated bacteria.</title>
        <authorList>
            <person name="Bonham K.S."/>
            <person name="Wolfe B.E."/>
            <person name="Dutton R.J."/>
        </authorList>
    </citation>
    <scope>NUCLEOTIDE SEQUENCE [LARGE SCALE GENOMIC DNA]</scope>
    <source>
        <strain evidence="5 6">962_8</strain>
    </source>
</reference>
<evidence type="ECO:0000313" key="6">
    <source>
        <dbReference type="Proteomes" id="UP000218620"/>
    </source>
</evidence>
<proteinExistence type="predicted"/>
<dbReference type="Proteomes" id="UP000218620">
    <property type="component" value="Unassembled WGS sequence"/>
</dbReference>
<dbReference type="Gene3D" id="3.40.50.2000">
    <property type="entry name" value="Glycogen Phosphorylase B"/>
    <property type="match status" value="2"/>
</dbReference>
<dbReference type="Pfam" id="PF13579">
    <property type="entry name" value="Glyco_trans_4_4"/>
    <property type="match status" value="1"/>
</dbReference>
<feature type="domain" description="Glycosyltransferase subfamily 4-like N-terminal" evidence="4">
    <location>
        <begin position="219"/>
        <end position="398"/>
    </location>
</feature>
<dbReference type="EMBL" id="NRGQ01000027">
    <property type="protein sequence ID" value="PCC41532.1"/>
    <property type="molecule type" value="Genomic_DNA"/>
</dbReference>
<dbReference type="CDD" id="cd03794">
    <property type="entry name" value="GT4_WbuB-like"/>
    <property type="match status" value="1"/>
</dbReference>
<sequence length="613" mass="65342">MGDPARLGCGHGPRLRTHPHTGGLMNLTFLARQLANVASTTAAHINDDRVFFGMQLARRLPAPASRLVGRALGLVPGDAGQAASAWLLGQETEAKRLVSSSLTPSRLLGEIALNLGLLDEAEGIADSVAGAAALSSRIRWTKGQLDEAIDVLPDGARRTRLVDERLCLQSGWWPTVTSHITARRARIAKTVSTSSTSGETSRPAALHVLTNSLPHTRSGYAYRSHAILTTLQEAGHRVAAATRPSYPVTIGRVSSGPVETVDGIDYLRQVPLRPLPTPSARLSAQADWLAAQAQERGAQVLHTTTHYVNGLATGAAAHAAGLPWVYEVRGVLEETWAAGGSTPAEREARRASQRFELMRAKEIEVATAADAVITLGETMRDHLIEGGVPAEKITLIPNSVSDAVVNADVSRTPAEVRAGLELPEEGIWVGTAASIVGYEGLDDLVDAVILARAEGVDLRLLIAGDGVALPELRERAQTLGENAVFTGRVSQAEAIEYQLSLDAIVVPRKYEPVCQLVTPIKPIEAMGLARPVIISDLPALRELVPDTAGLCVTPESPRQLADVLSQLACDDNTRKRIGQNGREHVLGTRRWKDIGQRYGQVYSQLTGAGAGTK</sequence>
<keyword evidence="2" id="KW-0328">Glycosyltransferase</keyword>
<dbReference type="GO" id="GO:1901137">
    <property type="term" value="P:carbohydrate derivative biosynthetic process"/>
    <property type="evidence" value="ECO:0007669"/>
    <property type="project" value="UniProtKB-ARBA"/>
</dbReference>
<evidence type="ECO:0000256" key="2">
    <source>
        <dbReference type="ARBA" id="ARBA00022676"/>
    </source>
</evidence>
<dbReference type="PANTHER" id="PTHR45947">
    <property type="entry name" value="SULFOQUINOVOSYL TRANSFERASE SQD2"/>
    <property type="match status" value="1"/>
</dbReference>
<name>A0A2A3YP41_BREAU</name>
<evidence type="ECO:0000259" key="4">
    <source>
        <dbReference type="Pfam" id="PF13579"/>
    </source>
</evidence>